<evidence type="ECO:0000313" key="8">
    <source>
        <dbReference type="Proteomes" id="UP001153069"/>
    </source>
</evidence>
<dbReference type="Proteomes" id="UP001153069">
    <property type="component" value="Unassembled WGS sequence"/>
</dbReference>
<dbReference type="GO" id="GO:0016491">
    <property type="term" value="F:oxidoreductase activity"/>
    <property type="evidence" value="ECO:0007669"/>
    <property type="project" value="InterPro"/>
</dbReference>
<feature type="transmembrane region" description="Helical" evidence="5">
    <location>
        <begin position="75"/>
        <end position="98"/>
    </location>
</feature>
<dbReference type="OrthoDB" id="43224at2759"/>
<evidence type="ECO:0000313" key="7">
    <source>
        <dbReference type="EMBL" id="CAB9496830.1"/>
    </source>
</evidence>
<evidence type="ECO:0000256" key="1">
    <source>
        <dbReference type="ARBA" id="ARBA00004370"/>
    </source>
</evidence>
<comment type="caution">
    <text evidence="7">The sequence shown here is derived from an EMBL/GenBank/DDBJ whole genome shotgun (WGS) entry which is preliminary data.</text>
</comment>
<keyword evidence="3 5" id="KW-1133">Transmembrane helix</keyword>
<comment type="subcellular location">
    <subcellularLocation>
        <location evidence="1">Membrane</location>
    </subcellularLocation>
</comment>
<name>A0A9N8D7V0_9STRA</name>
<feature type="transmembrane region" description="Helical" evidence="5">
    <location>
        <begin position="179"/>
        <end position="196"/>
    </location>
</feature>
<gene>
    <name evidence="7" type="ORF">SEMRO_10_G007960.1</name>
</gene>
<protein>
    <recommendedName>
        <fullName evidence="6">Fatty acid hydroxylase domain-containing protein</fullName>
    </recommendedName>
</protein>
<evidence type="ECO:0000256" key="3">
    <source>
        <dbReference type="ARBA" id="ARBA00022989"/>
    </source>
</evidence>
<organism evidence="7 8">
    <name type="scientific">Seminavis robusta</name>
    <dbReference type="NCBI Taxonomy" id="568900"/>
    <lineage>
        <taxon>Eukaryota</taxon>
        <taxon>Sar</taxon>
        <taxon>Stramenopiles</taxon>
        <taxon>Ochrophyta</taxon>
        <taxon>Bacillariophyta</taxon>
        <taxon>Bacillariophyceae</taxon>
        <taxon>Bacillariophycidae</taxon>
        <taxon>Naviculales</taxon>
        <taxon>Naviculaceae</taxon>
        <taxon>Seminavis</taxon>
    </lineage>
</organism>
<accession>A0A9N8D7V0</accession>
<sequence length="291" mass="33544">MVSLPSDLPYLATLSWSELYELYWEEVHETACRGFVDGVWLMVYIIIPTLLLEMWSFETAAALYKKNARLYKTAFALNFFNHFGLGAICYAFTITFFAKNVPHPVLASTDSTDSTMLLLASYYLTIAGQVLTLMIVHSLCFYTVHRIFHTYPKLYKWHKFHHLFNTHVPPITANAVSPVEYLIGYLIPFLISMTLFQHCELALWIAIQVVSIFNIAMHTPKLERYYDKILPSWMVGTGDHLEHHKRLNCHYAAPTLDLDYLVEVIGEEVHGLLHGTSVSDFKKKQDDEVSR</sequence>
<feature type="transmembrane region" description="Helical" evidence="5">
    <location>
        <begin position="118"/>
        <end position="144"/>
    </location>
</feature>
<evidence type="ECO:0000256" key="5">
    <source>
        <dbReference type="SAM" id="Phobius"/>
    </source>
</evidence>
<proteinExistence type="predicted"/>
<keyword evidence="2 5" id="KW-0812">Transmembrane</keyword>
<feature type="domain" description="Fatty acid hydroxylase" evidence="6">
    <location>
        <begin position="131"/>
        <end position="261"/>
    </location>
</feature>
<feature type="transmembrane region" description="Helical" evidence="5">
    <location>
        <begin position="39"/>
        <end position="63"/>
    </location>
</feature>
<dbReference type="EMBL" id="CAICTM010000010">
    <property type="protein sequence ID" value="CAB9496830.1"/>
    <property type="molecule type" value="Genomic_DNA"/>
</dbReference>
<evidence type="ECO:0000256" key="4">
    <source>
        <dbReference type="ARBA" id="ARBA00023136"/>
    </source>
</evidence>
<dbReference type="GO" id="GO:0008610">
    <property type="term" value="P:lipid biosynthetic process"/>
    <property type="evidence" value="ECO:0007669"/>
    <property type="project" value="InterPro"/>
</dbReference>
<dbReference type="InterPro" id="IPR006694">
    <property type="entry name" value="Fatty_acid_hydroxylase"/>
</dbReference>
<feature type="transmembrane region" description="Helical" evidence="5">
    <location>
        <begin position="202"/>
        <end position="219"/>
    </location>
</feature>
<dbReference type="AlphaFoldDB" id="A0A9N8D7V0"/>
<reference evidence="7" key="1">
    <citation type="submission" date="2020-06" db="EMBL/GenBank/DDBJ databases">
        <authorList>
            <consortium name="Plant Systems Biology data submission"/>
        </authorList>
    </citation>
    <scope>NUCLEOTIDE SEQUENCE</scope>
    <source>
        <strain evidence="7">D6</strain>
    </source>
</reference>
<evidence type="ECO:0000259" key="6">
    <source>
        <dbReference type="Pfam" id="PF04116"/>
    </source>
</evidence>
<dbReference type="GO" id="GO:0005506">
    <property type="term" value="F:iron ion binding"/>
    <property type="evidence" value="ECO:0007669"/>
    <property type="project" value="InterPro"/>
</dbReference>
<keyword evidence="8" id="KW-1185">Reference proteome</keyword>
<dbReference type="InterPro" id="IPR050307">
    <property type="entry name" value="Sterol_Desaturase_Related"/>
</dbReference>
<evidence type="ECO:0000256" key="2">
    <source>
        <dbReference type="ARBA" id="ARBA00022692"/>
    </source>
</evidence>
<dbReference type="Pfam" id="PF04116">
    <property type="entry name" value="FA_hydroxylase"/>
    <property type="match status" value="1"/>
</dbReference>
<dbReference type="GO" id="GO:0016020">
    <property type="term" value="C:membrane"/>
    <property type="evidence" value="ECO:0007669"/>
    <property type="project" value="UniProtKB-SubCell"/>
</dbReference>
<dbReference type="PANTHER" id="PTHR11863">
    <property type="entry name" value="STEROL DESATURASE"/>
    <property type="match status" value="1"/>
</dbReference>
<keyword evidence="4 5" id="KW-0472">Membrane</keyword>